<dbReference type="PROSITE" id="PS50927">
    <property type="entry name" value="BULB_LECTIN"/>
    <property type="match status" value="1"/>
</dbReference>
<keyword evidence="14 20" id="KW-0675">Receptor</keyword>
<keyword evidence="15" id="KW-0325">Glycoprotein</keyword>
<feature type="domain" description="Protein kinase" evidence="17">
    <location>
        <begin position="495"/>
        <end position="661"/>
    </location>
</feature>
<feature type="domain" description="Apple" evidence="19">
    <location>
        <begin position="340"/>
        <end position="422"/>
    </location>
</feature>
<dbReference type="Gene3D" id="3.30.200.20">
    <property type="entry name" value="Phosphorylase Kinase, domain 1"/>
    <property type="match status" value="1"/>
</dbReference>
<dbReference type="GO" id="GO:0030246">
    <property type="term" value="F:carbohydrate binding"/>
    <property type="evidence" value="ECO:0007669"/>
    <property type="project" value="UniProtKB-KW"/>
</dbReference>
<gene>
    <name evidence="20" type="ORF">Din_037125</name>
</gene>
<dbReference type="Gene3D" id="1.10.510.10">
    <property type="entry name" value="Transferase(Phosphotransferase) domain 1"/>
    <property type="match status" value="1"/>
</dbReference>
<dbReference type="AlphaFoldDB" id="A0A5B7BGN7"/>
<dbReference type="PROSITE" id="PS50948">
    <property type="entry name" value="PAN"/>
    <property type="match status" value="1"/>
</dbReference>
<dbReference type="FunFam" id="2.90.10.10:FF:000001">
    <property type="entry name" value="G-type lectin S-receptor-like serine/threonine-protein kinase"/>
    <property type="match status" value="1"/>
</dbReference>
<name>A0A5B7BGN7_DAVIN</name>
<evidence type="ECO:0000256" key="3">
    <source>
        <dbReference type="ARBA" id="ARBA00022527"/>
    </source>
</evidence>
<dbReference type="InterPro" id="IPR000858">
    <property type="entry name" value="S_locus_glycoprot_dom"/>
</dbReference>
<evidence type="ECO:0000259" key="17">
    <source>
        <dbReference type="PROSITE" id="PS50011"/>
    </source>
</evidence>
<keyword evidence="7 20" id="KW-0430">Lectin</keyword>
<evidence type="ECO:0000259" key="18">
    <source>
        <dbReference type="PROSITE" id="PS50927"/>
    </source>
</evidence>
<organism evidence="20">
    <name type="scientific">Davidia involucrata</name>
    <name type="common">Dove tree</name>
    <dbReference type="NCBI Taxonomy" id="16924"/>
    <lineage>
        <taxon>Eukaryota</taxon>
        <taxon>Viridiplantae</taxon>
        <taxon>Streptophyta</taxon>
        <taxon>Embryophyta</taxon>
        <taxon>Tracheophyta</taxon>
        <taxon>Spermatophyta</taxon>
        <taxon>Magnoliopsida</taxon>
        <taxon>eudicotyledons</taxon>
        <taxon>Gunneridae</taxon>
        <taxon>Pentapetalae</taxon>
        <taxon>asterids</taxon>
        <taxon>Cornales</taxon>
        <taxon>Nyssaceae</taxon>
        <taxon>Davidia</taxon>
    </lineage>
</organism>
<dbReference type="CDD" id="cd00028">
    <property type="entry name" value="B_lectin"/>
    <property type="match status" value="1"/>
</dbReference>
<dbReference type="GO" id="GO:0005524">
    <property type="term" value="F:ATP binding"/>
    <property type="evidence" value="ECO:0007669"/>
    <property type="project" value="UniProtKB-KW"/>
</dbReference>
<sequence>MLPISMRFVFLPIVCYITATILRFAEISVAEDTLSRYQVINDSRTLVSAGGKFQLGFFSPGISKNRYLGIWYNIPTQTIVWVANRNNPLNDSFGVLKIGDDGNLILVGHTGSVTWSTNIRNMPSKITVAQLLDSGNLVLRDERGGKTETYLWQSFDHPCDTLLAGMKLGWNLRTGLNRYLTSWESTDDPSPGSFSYGIELHELPQPVLRRNSVKQYRAPPWDGLQISGVKPNHVFKNNFITKSEEVYYEFDLRDDLTWLVLHYSGVLQRVIWNNQSLEWIFIKKHPSDSESYGQCGPNAICTVNDAQICSCLAGNMPKSSQVWDTFVWSGGCVRKNPLNCPKGEGFVKLKGVEIPDLLQFRMNTSMTLKECKMECLKNCSCTAYANSNTTGGGIGCLLWYGDLIDIKRFTESGNQNLYVRVTASELADSRKKRQLVLVMVAASIALVLLLLASGIIWKRRTQTQGTWQDILSGDEENLELPIFNIDTIAKATNNFSYSNKIGEGGFGPVYKGQLSTGQEIAVKRLSENSKQGLNEFKNEVILIAKLQHRNLVRLLGCCIQGEERILIYEYMPNGSLSSFIFGPDNTRNSLEWRRRFDIISGIARGLLYLHRDSRLRIIHRDLKASNVLLDNEMNPKISDFGIARTFGGDQLLAKTRTVVGT</sequence>
<dbReference type="InterPro" id="IPR001245">
    <property type="entry name" value="Ser-Thr/Tyr_kinase_cat_dom"/>
</dbReference>
<dbReference type="InterPro" id="IPR008271">
    <property type="entry name" value="Ser/Thr_kinase_AS"/>
</dbReference>
<dbReference type="Pfam" id="PF01453">
    <property type="entry name" value="B_lectin"/>
    <property type="match status" value="1"/>
</dbReference>
<evidence type="ECO:0000256" key="15">
    <source>
        <dbReference type="ARBA" id="ARBA00023180"/>
    </source>
</evidence>
<evidence type="ECO:0000256" key="6">
    <source>
        <dbReference type="ARBA" id="ARBA00022729"/>
    </source>
</evidence>
<evidence type="ECO:0000259" key="19">
    <source>
        <dbReference type="PROSITE" id="PS50948"/>
    </source>
</evidence>
<dbReference type="Pfam" id="PF00954">
    <property type="entry name" value="S_locus_glycop"/>
    <property type="match status" value="1"/>
</dbReference>
<evidence type="ECO:0000256" key="2">
    <source>
        <dbReference type="ARBA" id="ARBA00022475"/>
    </source>
</evidence>
<dbReference type="FunFam" id="1.10.510.10:FF:001019">
    <property type="entry name" value="G-type lectin S-receptor-like serine/threonine-protein kinase B120"/>
    <property type="match status" value="1"/>
</dbReference>
<evidence type="ECO:0000256" key="8">
    <source>
        <dbReference type="ARBA" id="ARBA00022741"/>
    </source>
</evidence>
<dbReference type="Pfam" id="PF08276">
    <property type="entry name" value="PAN_2"/>
    <property type="match status" value="1"/>
</dbReference>
<reference evidence="20" key="1">
    <citation type="submission" date="2019-08" db="EMBL/GenBank/DDBJ databases">
        <title>Reference gene set and small RNA set construction with multiple tissues from Davidia involucrata Baill.</title>
        <authorList>
            <person name="Yang H."/>
            <person name="Zhou C."/>
            <person name="Li G."/>
            <person name="Wang J."/>
            <person name="Gao P."/>
            <person name="Wang M."/>
            <person name="Wang R."/>
            <person name="Zhao Y."/>
        </authorList>
    </citation>
    <scope>NUCLEOTIDE SEQUENCE</scope>
    <source>
        <tissue evidence="20">Mixed with DoveR01_LX</tissue>
    </source>
</reference>
<evidence type="ECO:0000256" key="9">
    <source>
        <dbReference type="ARBA" id="ARBA00022777"/>
    </source>
</evidence>
<evidence type="ECO:0000256" key="7">
    <source>
        <dbReference type="ARBA" id="ARBA00022734"/>
    </source>
</evidence>
<protein>
    <submittedName>
        <fullName evidence="20">Putative G-type lectin S-receptor-like serine/threonine-protein kinase SD1-1</fullName>
        <ecNumber evidence="20">2.7.11.1</ecNumber>
    </submittedName>
</protein>
<evidence type="ECO:0000256" key="5">
    <source>
        <dbReference type="ARBA" id="ARBA00022692"/>
    </source>
</evidence>
<dbReference type="GO" id="GO:0005886">
    <property type="term" value="C:plasma membrane"/>
    <property type="evidence" value="ECO:0007669"/>
    <property type="project" value="UniProtKB-SubCell"/>
</dbReference>
<keyword evidence="6" id="KW-0732">Signal</keyword>
<keyword evidence="13" id="KW-1015">Disulfide bond</keyword>
<dbReference type="SMART" id="SM00220">
    <property type="entry name" value="S_TKc"/>
    <property type="match status" value="1"/>
</dbReference>
<keyword evidence="10" id="KW-0067">ATP-binding</keyword>
<dbReference type="InterPro" id="IPR011009">
    <property type="entry name" value="Kinase-like_dom_sf"/>
</dbReference>
<dbReference type="SMART" id="SM00473">
    <property type="entry name" value="PAN_AP"/>
    <property type="match status" value="1"/>
</dbReference>
<dbReference type="GO" id="GO:0048544">
    <property type="term" value="P:recognition of pollen"/>
    <property type="evidence" value="ECO:0007669"/>
    <property type="project" value="InterPro"/>
</dbReference>
<dbReference type="FunFam" id="3.30.200.20:FF:000330">
    <property type="entry name" value="G-type lectin S-receptor-like serine/threonine-protein kinase At4g03230"/>
    <property type="match status" value="1"/>
</dbReference>
<evidence type="ECO:0000256" key="12">
    <source>
        <dbReference type="ARBA" id="ARBA00023136"/>
    </source>
</evidence>
<comment type="subcellular location">
    <subcellularLocation>
        <location evidence="1">Cell membrane</location>
        <topology evidence="1">Single-pass type I membrane protein</topology>
    </subcellularLocation>
</comment>
<evidence type="ECO:0000256" key="11">
    <source>
        <dbReference type="ARBA" id="ARBA00022989"/>
    </source>
</evidence>
<dbReference type="InterPro" id="IPR003609">
    <property type="entry name" value="Pan_app"/>
</dbReference>
<evidence type="ECO:0000313" key="20">
    <source>
        <dbReference type="EMBL" id="MPA67684.1"/>
    </source>
</evidence>
<evidence type="ECO:0000256" key="1">
    <source>
        <dbReference type="ARBA" id="ARBA00004251"/>
    </source>
</evidence>
<dbReference type="InterPro" id="IPR000719">
    <property type="entry name" value="Prot_kinase_dom"/>
</dbReference>
<dbReference type="PROSITE" id="PS50011">
    <property type="entry name" value="PROTEIN_KINASE_DOM"/>
    <property type="match status" value="1"/>
</dbReference>
<dbReference type="EMBL" id="GHES01037125">
    <property type="protein sequence ID" value="MPA67684.1"/>
    <property type="molecule type" value="Transcribed_RNA"/>
</dbReference>
<dbReference type="GO" id="GO:0004674">
    <property type="term" value="F:protein serine/threonine kinase activity"/>
    <property type="evidence" value="ECO:0007669"/>
    <property type="project" value="UniProtKB-KW"/>
</dbReference>
<feature type="domain" description="Bulb-type lectin" evidence="18">
    <location>
        <begin position="31"/>
        <end position="152"/>
    </location>
</feature>
<keyword evidence="5 16" id="KW-0812">Transmembrane</keyword>
<accession>A0A5B7BGN7</accession>
<keyword evidence="8" id="KW-0547">Nucleotide-binding</keyword>
<dbReference type="CDD" id="cd01098">
    <property type="entry name" value="PAN_AP_plant"/>
    <property type="match status" value="1"/>
</dbReference>
<dbReference type="InterPro" id="IPR001480">
    <property type="entry name" value="Bulb-type_lectin_dom"/>
</dbReference>
<dbReference type="SUPFAM" id="SSF51110">
    <property type="entry name" value="alpha-D-mannose-specific plant lectins"/>
    <property type="match status" value="1"/>
</dbReference>
<dbReference type="InterPro" id="IPR036426">
    <property type="entry name" value="Bulb-type_lectin_dom_sf"/>
</dbReference>
<dbReference type="PANTHER" id="PTHR32444">
    <property type="entry name" value="BULB-TYPE LECTIN DOMAIN-CONTAINING PROTEIN"/>
    <property type="match status" value="1"/>
</dbReference>
<evidence type="ECO:0000256" key="4">
    <source>
        <dbReference type="ARBA" id="ARBA00022679"/>
    </source>
</evidence>
<keyword evidence="4 20" id="KW-0808">Transferase</keyword>
<dbReference type="Gene3D" id="2.90.10.10">
    <property type="entry name" value="Bulb-type lectin domain"/>
    <property type="match status" value="1"/>
</dbReference>
<dbReference type="PROSITE" id="PS00108">
    <property type="entry name" value="PROTEIN_KINASE_ST"/>
    <property type="match status" value="1"/>
</dbReference>
<keyword evidence="3" id="KW-0723">Serine/threonine-protein kinase</keyword>
<dbReference type="SUPFAM" id="SSF56112">
    <property type="entry name" value="Protein kinase-like (PK-like)"/>
    <property type="match status" value="1"/>
</dbReference>
<keyword evidence="2" id="KW-1003">Cell membrane</keyword>
<evidence type="ECO:0000256" key="14">
    <source>
        <dbReference type="ARBA" id="ARBA00023170"/>
    </source>
</evidence>
<keyword evidence="11 16" id="KW-1133">Transmembrane helix</keyword>
<keyword evidence="9 20" id="KW-0418">Kinase</keyword>
<evidence type="ECO:0000256" key="10">
    <source>
        <dbReference type="ARBA" id="ARBA00022840"/>
    </source>
</evidence>
<dbReference type="SMART" id="SM00108">
    <property type="entry name" value="B_lectin"/>
    <property type="match status" value="1"/>
</dbReference>
<dbReference type="PANTHER" id="PTHR32444:SF234">
    <property type="entry name" value="RECEPTOR-LIKE SERINE_THREONINE-PROTEIN KINASE"/>
    <property type="match status" value="1"/>
</dbReference>
<proteinExistence type="predicted"/>
<evidence type="ECO:0000256" key="13">
    <source>
        <dbReference type="ARBA" id="ARBA00023157"/>
    </source>
</evidence>
<dbReference type="Pfam" id="PF07714">
    <property type="entry name" value="PK_Tyr_Ser-Thr"/>
    <property type="match status" value="1"/>
</dbReference>
<keyword evidence="12 16" id="KW-0472">Membrane</keyword>
<dbReference type="EC" id="2.7.11.1" evidence="20"/>
<feature type="transmembrane region" description="Helical" evidence="16">
    <location>
        <begin position="435"/>
        <end position="457"/>
    </location>
</feature>
<evidence type="ECO:0000256" key="16">
    <source>
        <dbReference type="SAM" id="Phobius"/>
    </source>
</evidence>